<dbReference type="RefSeq" id="WP_257924333.1">
    <property type="nucleotide sequence ID" value="NZ_JAMXQV010000021.1"/>
</dbReference>
<feature type="region of interest" description="Disordered" evidence="1">
    <location>
        <begin position="1"/>
        <end position="28"/>
    </location>
</feature>
<evidence type="ECO:0000313" key="3">
    <source>
        <dbReference type="Proteomes" id="UP001144096"/>
    </source>
</evidence>
<name>A0A9X2NH73_9PSEU</name>
<dbReference type="EMBL" id="JAMXQV010000021">
    <property type="protein sequence ID" value="MCR6487768.1"/>
    <property type="molecule type" value="Genomic_DNA"/>
</dbReference>
<keyword evidence="3" id="KW-1185">Reference proteome</keyword>
<accession>A0A9X2NH73</accession>
<proteinExistence type="predicted"/>
<evidence type="ECO:0000256" key="1">
    <source>
        <dbReference type="SAM" id="MobiDB-lite"/>
    </source>
</evidence>
<gene>
    <name evidence="2" type="ORF">M8542_33580</name>
</gene>
<evidence type="ECO:0000313" key="2">
    <source>
        <dbReference type="EMBL" id="MCR6487768.1"/>
    </source>
</evidence>
<feature type="compositionally biased region" description="Basic and acidic residues" evidence="1">
    <location>
        <begin position="1"/>
        <end position="10"/>
    </location>
</feature>
<reference evidence="2" key="1">
    <citation type="submission" date="2022-06" db="EMBL/GenBank/DDBJ databases">
        <title>Amycolatopsis iheyaensis sp. nov., a new species of the genus Amycolatopsis isolated from soil in Iheya island, Japan.</title>
        <authorList>
            <person name="Ngamcharungchit C."/>
            <person name="Kanto H."/>
            <person name="Take A."/>
            <person name="Intra B."/>
            <person name="Matsumoto A."/>
            <person name="Panbangred W."/>
            <person name="Inahashi Y."/>
        </authorList>
    </citation>
    <scope>NUCLEOTIDE SEQUENCE</scope>
    <source>
        <strain evidence="2">OK19-0408</strain>
    </source>
</reference>
<protein>
    <submittedName>
        <fullName evidence="2">Uncharacterized protein</fullName>
    </submittedName>
</protein>
<comment type="caution">
    <text evidence="2">The sequence shown here is derived from an EMBL/GenBank/DDBJ whole genome shotgun (WGS) entry which is preliminary data.</text>
</comment>
<organism evidence="2 3">
    <name type="scientific">Amycolatopsis iheyensis</name>
    <dbReference type="NCBI Taxonomy" id="2945988"/>
    <lineage>
        <taxon>Bacteria</taxon>
        <taxon>Bacillati</taxon>
        <taxon>Actinomycetota</taxon>
        <taxon>Actinomycetes</taxon>
        <taxon>Pseudonocardiales</taxon>
        <taxon>Pseudonocardiaceae</taxon>
        <taxon>Amycolatopsis</taxon>
    </lineage>
</organism>
<dbReference type="AlphaFoldDB" id="A0A9X2NH73"/>
<dbReference type="Proteomes" id="UP001144096">
    <property type="component" value="Unassembled WGS sequence"/>
</dbReference>
<sequence length="75" mass="7937">MNEPQHDLDAGARVAYTPRRGKATAPPLTGTVAGAPVFDRYTSETWIPVQPDGSAADTEPALVRRGDILEFEAGG</sequence>